<dbReference type="FunFam" id="3.40.50.720:FF:001161">
    <property type="entry name" value="Glyceraldehyde-3-phosphate dehydrogenase"/>
    <property type="match status" value="1"/>
</dbReference>
<feature type="binding site" evidence="28">
    <location>
        <position position="315"/>
    </location>
    <ligand>
        <name>NAD(+)</name>
        <dbReference type="ChEBI" id="CHEBI:57540"/>
    </ligand>
</feature>
<dbReference type="EC" id="1.2.1.12" evidence="6"/>
<evidence type="ECO:0000256" key="7">
    <source>
        <dbReference type="ARBA" id="ARBA00021022"/>
    </source>
</evidence>
<evidence type="ECO:0000256" key="4">
    <source>
        <dbReference type="ARBA" id="ARBA00004869"/>
    </source>
</evidence>
<dbReference type="Gene3D" id="3.40.50.720">
    <property type="entry name" value="NAD(P)-binding Rossmann-like Domain"/>
    <property type="match status" value="1"/>
</dbReference>
<sequence length="334" mass="36469">MVKFGENGFGLIGHLVTRTAFNSDKVHIITISDSFIGFNYMVYMFQYDATHRKFHGTVKAENGKLIVSGKPISIFQERDPTNFKWDGSRAEYVIESTGAFTTLAKAGAHLKNGARRVLISAPPADAPIFVMGLNHEKYDNSFKIASNVFCTISCLAPQVMVTCDNVSIVEGLMATGHTITATQKTLDSSFGKLWCDGPGAAQNIIPVSTGTAKTVDKVISELNGKLPSMAFCDSTSNVSVVDLTCHLEKVVKYNDIKKVVKQASKGPLKGILDYNKDQVVLNSDFNSDTCSSTFDAGAGIAFNDHFVKLIFWHDNEWGCSNQAVDVMVSTWPPR</sequence>
<keyword evidence="13" id="KW-0013">ADP-ribosylation</keyword>
<evidence type="ECO:0000256" key="11">
    <source>
        <dbReference type="ARBA" id="ARBA00022679"/>
    </source>
</evidence>
<evidence type="ECO:0000256" key="23">
    <source>
        <dbReference type="ARBA" id="ARBA00031890"/>
    </source>
</evidence>
<dbReference type="AlphaFoldDB" id="M3Z447"/>
<dbReference type="SUPFAM" id="SSF51735">
    <property type="entry name" value="NAD(P)-binding Rossmann-fold domains"/>
    <property type="match status" value="1"/>
</dbReference>
<organism evidence="32">
    <name type="scientific">Mustela putorius furo</name>
    <name type="common">European domestic ferret</name>
    <name type="synonym">Mustela furo</name>
    <dbReference type="NCBI Taxonomy" id="9669"/>
    <lineage>
        <taxon>Eukaryota</taxon>
        <taxon>Metazoa</taxon>
        <taxon>Chordata</taxon>
        <taxon>Craniata</taxon>
        <taxon>Vertebrata</taxon>
        <taxon>Euteleostomi</taxon>
        <taxon>Mammalia</taxon>
        <taxon>Eutheria</taxon>
        <taxon>Laurasiatheria</taxon>
        <taxon>Carnivora</taxon>
        <taxon>Caniformia</taxon>
        <taxon>Musteloidea</taxon>
        <taxon>Mustelidae</taxon>
        <taxon>Mustelinae</taxon>
        <taxon>Mustela</taxon>
    </lineage>
</organism>
<keyword evidence="16" id="KW-0810">Translation regulation</keyword>
<keyword evidence="22" id="KW-0539">Nucleus</keyword>
<evidence type="ECO:0000256" key="29">
    <source>
        <dbReference type="PIRSR" id="PIRSR000149-4"/>
    </source>
</evidence>
<evidence type="ECO:0000256" key="19">
    <source>
        <dbReference type="ARBA" id="ARBA00023027"/>
    </source>
</evidence>
<dbReference type="GO" id="GO:0016740">
    <property type="term" value="F:transferase activity"/>
    <property type="evidence" value="ECO:0007669"/>
    <property type="project" value="UniProtKB-KW"/>
</dbReference>
<keyword evidence="15" id="KW-0832">Ubl conjugation</keyword>
<dbReference type="Ensembl" id="ENSMPUT00000018629.1">
    <property type="protein sequence ID" value="ENSMPUP00000018359.1"/>
    <property type="gene ID" value="ENSMPUG00000018477.1"/>
</dbReference>
<keyword evidence="18" id="KW-0560">Oxidoreductase</keyword>
<dbReference type="GeneTree" id="ENSGT00940000153112"/>
<dbReference type="Gene3D" id="3.30.360.10">
    <property type="entry name" value="Dihydrodipicolinate Reductase, domain 2"/>
    <property type="match status" value="1"/>
</dbReference>
<comment type="subcellular location">
    <subcellularLocation>
        <location evidence="2">Cytoplasm</location>
        <location evidence="2">Cytoskeleton</location>
    </subcellularLocation>
    <subcellularLocation>
        <location evidence="3">Cytoplasm</location>
        <location evidence="3">Cytosol</location>
    </subcellularLocation>
    <subcellularLocation>
        <location evidence="1">Nucleus</location>
    </subcellularLocation>
</comment>
<evidence type="ECO:0000256" key="16">
    <source>
        <dbReference type="ARBA" id="ARBA00022845"/>
    </source>
</evidence>
<dbReference type="InterPro" id="IPR036291">
    <property type="entry name" value="NAD(P)-bd_dom_sf"/>
</dbReference>
<reference evidence="32" key="1">
    <citation type="submission" date="2024-06" db="UniProtKB">
        <authorList>
            <consortium name="Ensembl"/>
        </authorList>
    </citation>
    <scope>IDENTIFICATION</scope>
</reference>
<evidence type="ECO:0000313" key="32">
    <source>
        <dbReference type="Ensembl" id="ENSMPUP00000018359.1"/>
    </source>
</evidence>
<feature type="binding site" evidence="28">
    <location>
        <position position="120"/>
    </location>
    <ligand>
        <name>NAD(+)</name>
        <dbReference type="ChEBI" id="CHEBI:57540"/>
    </ligand>
</feature>
<dbReference type="GO" id="GO:0005634">
    <property type="term" value="C:nucleus"/>
    <property type="evidence" value="ECO:0007669"/>
    <property type="project" value="UniProtKB-SubCell"/>
</dbReference>
<accession>M3Z447</accession>
<comment type="pathway">
    <text evidence="4">Carbohydrate degradation; glycolysis; pyruvate from D-glyceraldehyde 3-phosphate: step 1/5.</text>
</comment>
<evidence type="ECO:0000256" key="24">
    <source>
        <dbReference type="ARBA" id="ARBA00046997"/>
    </source>
</evidence>
<proteinExistence type="inferred from homology"/>
<dbReference type="GO" id="GO:0051287">
    <property type="term" value="F:NAD binding"/>
    <property type="evidence" value="ECO:0007669"/>
    <property type="project" value="InterPro"/>
</dbReference>
<keyword evidence="9" id="KW-0963">Cytoplasm</keyword>
<keyword evidence="12" id="KW-0053">Apoptosis</keyword>
<keyword evidence="10" id="KW-1017">Isopeptide bond</keyword>
<evidence type="ECO:0000256" key="25">
    <source>
        <dbReference type="ARBA" id="ARBA00047698"/>
    </source>
</evidence>
<dbReference type="eggNOG" id="KOG0657">
    <property type="taxonomic scope" value="Eukaryota"/>
</dbReference>
<evidence type="ECO:0000256" key="18">
    <source>
        <dbReference type="ARBA" id="ARBA00023002"/>
    </source>
</evidence>
<dbReference type="GO" id="GO:0002376">
    <property type="term" value="P:immune system process"/>
    <property type="evidence" value="ECO:0007669"/>
    <property type="project" value="UniProtKB-KW"/>
</dbReference>
<dbReference type="Pfam" id="PF02800">
    <property type="entry name" value="Gp_dh_C"/>
    <property type="match status" value="1"/>
</dbReference>
<comment type="similarity">
    <text evidence="5 30">Belongs to the glyceraldehyde-3-phosphate dehydrogenase family.</text>
</comment>
<name>M3Z447_MUSPF</name>
<evidence type="ECO:0000256" key="9">
    <source>
        <dbReference type="ARBA" id="ARBA00022490"/>
    </source>
</evidence>
<feature type="active site" description="Nucleophile" evidence="27">
    <location>
        <position position="150"/>
    </location>
</feature>
<evidence type="ECO:0000256" key="14">
    <source>
        <dbReference type="ARBA" id="ARBA00022799"/>
    </source>
</evidence>
<dbReference type="GO" id="GO:0004365">
    <property type="term" value="F:glyceraldehyde-3-phosphate dehydrogenase (NAD+) (phosphorylating) activity"/>
    <property type="evidence" value="ECO:0007669"/>
    <property type="project" value="UniProtKB-EC"/>
</dbReference>
<evidence type="ECO:0000256" key="21">
    <source>
        <dbReference type="ARBA" id="ARBA00023212"/>
    </source>
</evidence>
<comment type="catalytic activity">
    <reaction evidence="26">
        <text>S-nitroso-L-cysteinyl-[GAPDH] + L-cysteinyl-[protein] = L-cysteinyl-[GAPDH] + S-nitroso-L-cysteinyl-[protein]</text>
        <dbReference type="Rhea" id="RHEA:66684"/>
        <dbReference type="Rhea" id="RHEA-COMP:10131"/>
        <dbReference type="Rhea" id="RHEA-COMP:17089"/>
        <dbReference type="Rhea" id="RHEA-COMP:17090"/>
        <dbReference type="Rhea" id="RHEA-COMP:17091"/>
        <dbReference type="ChEBI" id="CHEBI:29950"/>
        <dbReference type="ChEBI" id="CHEBI:149494"/>
    </reaction>
    <physiologicalReaction direction="left-to-right" evidence="26">
        <dbReference type="Rhea" id="RHEA:66685"/>
    </physiologicalReaction>
</comment>
<evidence type="ECO:0000256" key="12">
    <source>
        <dbReference type="ARBA" id="ARBA00022703"/>
    </source>
</evidence>
<dbReference type="InterPro" id="IPR020828">
    <property type="entry name" value="GlycerAld_3-P_DH_NAD(P)-bd"/>
</dbReference>
<feature type="domain" description="Glyceraldehyde 3-phosphate dehydrogenase NAD(P) binding" evidence="31">
    <location>
        <begin position="2"/>
        <end position="150"/>
    </location>
</feature>
<dbReference type="PIRSF" id="PIRSF000149">
    <property type="entry name" value="GAP_DH"/>
    <property type="match status" value="1"/>
</dbReference>
<evidence type="ECO:0000256" key="13">
    <source>
        <dbReference type="ARBA" id="ARBA00022765"/>
    </source>
</evidence>
<dbReference type="OMA" id="VHIITIS"/>
<dbReference type="GO" id="GO:0006417">
    <property type="term" value="P:regulation of translation"/>
    <property type="evidence" value="ECO:0007669"/>
    <property type="project" value="UniProtKB-KW"/>
</dbReference>
<keyword evidence="14" id="KW-0702">S-nitrosylation</keyword>
<dbReference type="SUPFAM" id="SSF55347">
    <property type="entry name" value="Glyceraldehyde-3-phosphate dehydrogenase-like, C-terminal domain"/>
    <property type="match status" value="1"/>
</dbReference>
<dbReference type="EMBL" id="AEYP01057174">
    <property type="status" value="NOT_ANNOTATED_CDS"/>
    <property type="molecule type" value="Genomic_DNA"/>
</dbReference>
<dbReference type="HOGENOM" id="CLU_030140_0_1_1"/>
<keyword evidence="28" id="KW-0547">Nucleotide-binding</keyword>
<keyword evidence="19 28" id="KW-0520">NAD</keyword>
<keyword evidence="21" id="KW-0206">Cytoskeleton</keyword>
<protein>
    <recommendedName>
        <fullName evidence="7">Glyceraldehyde-3-phosphate dehydrogenase</fullName>
        <ecNumber evidence="6">1.2.1.12</ecNumber>
    </recommendedName>
    <alternativeName>
        <fullName evidence="23">Peptidyl-cysteine S-nitrosylase GAPDH</fullName>
    </alternativeName>
</protein>
<feature type="binding site" evidence="28">
    <location>
        <position position="78"/>
    </location>
    <ligand>
        <name>NAD(+)</name>
        <dbReference type="ChEBI" id="CHEBI:57540"/>
    </ligand>
</feature>
<dbReference type="FunFam" id="3.30.360.10:FF:000001">
    <property type="entry name" value="Glyceraldehyde-3-phosphate dehydrogenase"/>
    <property type="match status" value="1"/>
</dbReference>
<evidence type="ECO:0000256" key="20">
    <source>
        <dbReference type="ARBA" id="ARBA00023152"/>
    </source>
</evidence>
<feature type="site" description="Activates thiol group during catalysis" evidence="29">
    <location>
        <position position="177"/>
    </location>
</feature>
<dbReference type="STRING" id="9669.ENSMPUP00000018359"/>
<evidence type="ECO:0000256" key="26">
    <source>
        <dbReference type="ARBA" id="ARBA00048005"/>
    </source>
</evidence>
<feature type="binding site" evidence="28">
    <location>
        <position position="33"/>
    </location>
    <ligand>
        <name>NAD(+)</name>
        <dbReference type="ChEBI" id="CHEBI:57540"/>
    </ligand>
</feature>
<evidence type="ECO:0000259" key="31">
    <source>
        <dbReference type="SMART" id="SM00846"/>
    </source>
</evidence>
<dbReference type="GO" id="GO:0005829">
    <property type="term" value="C:cytosol"/>
    <property type="evidence" value="ECO:0007669"/>
    <property type="project" value="UniProtKB-SubCell"/>
</dbReference>
<dbReference type="InParanoid" id="M3Z447"/>
<dbReference type="PANTHER" id="PTHR10836:SF111">
    <property type="entry name" value="GLYCERALDEHYDE-3-PHOSPHATE DEHYDROGENASE"/>
    <property type="match status" value="1"/>
</dbReference>
<dbReference type="PRINTS" id="PR00078">
    <property type="entry name" value="G3PDHDRGNASE"/>
</dbReference>
<evidence type="ECO:0000256" key="5">
    <source>
        <dbReference type="ARBA" id="ARBA00007406"/>
    </source>
</evidence>
<evidence type="ECO:0000256" key="15">
    <source>
        <dbReference type="ARBA" id="ARBA00022843"/>
    </source>
</evidence>
<dbReference type="GO" id="GO:0006915">
    <property type="term" value="P:apoptotic process"/>
    <property type="evidence" value="ECO:0007669"/>
    <property type="project" value="UniProtKB-KW"/>
</dbReference>
<dbReference type="CDD" id="cd05214">
    <property type="entry name" value="GAPDH_I_N"/>
    <property type="match status" value="1"/>
</dbReference>
<dbReference type="PANTHER" id="PTHR10836">
    <property type="entry name" value="GLYCERALDEHYDE 3-PHOSPHATE DEHYDROGENASE"/>
    <property type="match status" value="1"/>
</dbReference>
<dbReference type="GO" id="GO:0006096">
    <property type="term" value="P:glycolytic process"/>
    <property type="evidence" value="ECO:0007669"/>
    <property type="project" value="UniProtKB-KW"/>
</dbReference>
<comment type="subunit">
    <text evidence="24">Homotetramer. Interacts with TPPP; the interaction is direct. Interacts (when S-nitrosylated) with SIAH1; leading to nuclear translocation. Interacts with RILPL1/GOSPEL, leading to prevent the interaction between GAPDH and SIAH1 and prevent nuclear translocation. Interacts with CHP1; the interaction increases the binding of CHP1 with microtubules. Associates with microtubules. Interacts with EIF1AD, USP25, PRKCI and WARS1. Interacts with phosphorylated RPL13A; inhibited by oxidatively-modified low-densitity lipoprotein (LDL(ox)). Component of the GAIT complex. Interacts with FKBP6; leading to inhibit GAPDH catalytic activity. Interacts with TRAF2, promoting TRAF2 ubiquitination. Interacts with TRAF3, promoting TRAF3 ubiquitination.</text>
</comment>
<dbReference type="GO" id="GO:0005856">
    <property type="term" value="C:cytoskeleton"/>
    <property type="evidence" value="ECO:0007669"/>
    <property type="project" value="UniProtKB-SubCell"/>
</dbReference>
<keyword evidence="8" id="KW-0488">Methylation</keyword>
<evidence type="ECO:0000256" key="22">
    <source>
        <dbReference type="ARBA" id="ARBA00023242"/>
    </source>
</evidence>
<evidence type="ECO:0000256" key="2">
    <source>
        <dbReference type="ARBA" id="ARBA00004245"/>
    </source>
</evidence>
<dbReference type="InterPro" id="IPR020829">
    <property type="entry name" value="GlycerAld_3-P_DH_cat"/>
</dbReference>
<evidence type="ECO:0000256" key="1">
    <source>
        <dbReference type="ARBA" id="ARBA00004123"/>
    </source>
</evidence>
<evidence type="ECO:0000256" key="6">
    <source>
        <dbReference type="ARBA" id="ARBA00013119"/>
    </source>
</evidence>
<keyword evidence="17" id="KW-0391">Immunity</keyword>
<comment type="catalytic activity">
    <reaction evidence="25">
        <text>D-glyceraldehyde 3-phosphate + phosphate + NAD(+) = (2R)-3-phospho-glyceroyl phosphate + NADH + H(+)</text>
        <dbReference type="Rhea" id="RHEA:10300"/>
        <dbReference type="ChEBI" id="CHEBI:15378"/>
        <dbReference type="ChEBI" id="CHEBI:43474"/>
        <dbReference type="ChEBI" id="CHEBI:57540"/>
        <dbReference type="ChEBI" id="CHEBI:57604"/>
        <dbReference type="ChEBI" id="CHEBI:57945"/>
        <dbReference type="ChEBI" id="CHEBI:59776"/>
        <dbReference type="EC" id="1.2.1.12"/>
    </reaction>
</comment>
<evidence type="ECO:0000256" key="8">
    <source>
        <dbReference type="ARBA" id="ARBA00022481"/>
    </source>
</evidence>
<evidence type="ECO:0000256" key="17">
    <source>
        <dbReference type="ARBA" id="ARBA00022859"/>
    </source>
</evidence>
<evidence type="ECO:0000256" key="3">
    <source>
        <dbReference type="ARBA" id="ARBA00004514"/>
    </source>
</evidence>
<dbReference type="SMART" id="SM00846">
    <property type="entry name" value="Gp_dh_N"/>
    <property type="match status" value="1"/>
</dbReference>
<dbReference type="InterPro" id="IPR020831">
    <property type="entry name" value="GlycerAld/Erythrose_P_DH"/>
</dbReference>
<evidence type="ECO:0000256" key="27">
    <source>
        <dbReference type="PIRSR" id="PIRSR000149-1"/>
    </source>
</evidence>
<keyword evidence="20" id="KW-0324">Glycolysis</keyword>
<dbReference type="Pfam" id="PF00044">
    <property type="entry name" value="Gp_dh_N"/>
    <property type="match status" value="1"/>
</dbReference>
<evidence type="ECO:0000256" key="28">
    <source>
        <dbReference type="PIRSR" id="PIRSR000149-3"/>
    </source>
</evidence>
<evidence type="ECO:0000256" key="10">
    <source>
        <dbReference type="ARBA" id="ARBA00022499"/>
    </source>
</evidence>
<evidence type="ECO:0000256" key="30">
    <source>
        <dbReference type="RuleBase" id="RU000397"/>
    </source>
</evidence>
<keyword evidence="11" id="KW-0808">Transferase</keyword>